<dbReference type="PANTHER" id="PTHR48047">
    <property type="entry name" value="GLYCOSYLTRANSFERASE"/>
    <property type="match status" value="1"/>
</dbReference>
<dbReference type="OMA" id="WRSADLM"/>
<evidence type="ECO:0000259" key="2">
    <source>
        <dbReference type="Pfam" id="PF26168"/>
    </source>
</evidence>
<evidence type="ECO:0000313" key="4">
    <source>
        <dbReference type="Proteomes" id="UP000655225"/>
    </source>
</evidence>
<feature type="domain" description="Glycosyltransferase N-terminal" evidence="2">
    <location>
        <begin position="7"/>
        <end position="247"/>
    </location>
</feature>
<accession>A0A834Z7M6</accession>
<name>A0A834Z7M6_TETSI</name>
<evidence type="ECO:0000256" key="1">
    <source>
        <dbReference type="ARBA" id="ARBA00009995"/>
    </source>
</evidence>
<evidence type="ECO:0000313" key="3">
    <source>
        <dbReference type="EMBL" id="KAF8400436.1"/>
    </source>
</evidence>
<organism evidence="3 4">
    <name type="scientific">Tetracentron sinense</name>
    <name type="common">Spur-leaf</name>
    <dbReference type="NCBI Taxonomy" id="13715"/>
    <lineage>
        <taxon>Eukaryota</taxon>
        <taxon>Viridiplantae</taxon>
        <taxon>Streptophyta</taxon>
        <taxon>Embryophyta</taxon>
        <taxon>Tracheophyta</taxon>
        <taxon>Spermatophyta</taxon>
        <taxon>Magnoliopsida</taxon>
        <taxon>Trochodendrales</taxon>
        <taxon>Trochodendraceae</taxon>
        <taxon>Tetracentron</taxon>
    </lineage>
</organism>
<dbReference type="OrthoDB" id="5835829at2759"/>
<sequence length="304" mass="34313">MASQHHIVIFPFLAQGHTLPILDLSKALSCRGLKVTIITTPSNSPFIRLIISRYPEIHLREISFPLVEALPKGCENTAQLPSMDLLLPFLTATKQLQQPFEQALRDMSQVQDLPICVISDSYLGWTNTSCRAFNIPRLVFHGMGAFSMAVRKSLLAHQTHKHKSNTEPLCVPGVRLDFQLTKTDLPKSLREMDYDNPLSRFHLEAEESDLESWGVIINSFTELEKDHIASLESFYKNGAKAWCVGPFLLYEETMEGKEDPSRTWVEWLINKAVIGSLPTSLPAALLITFLKSIICHPSRDCNRL</sequence>
<comment type="caution">
    <text evidence="3">The sequence shown here is derived from an EMBL/GenBank/DDBJ whole genome shotgun (WGS) entry which is preliminary data.</text>
</comment>
<protein>
    <recommendedName>
        <fullName evidence="2">Glycosyltransferase N-terminal domain-containing protein</fullName>
    </recommendedName>
</protein>
<dbReference type="Gene3D" id="3.40.50.2000">
    <property type="entry name" value="Glycogen Phosphorylase B"/>
    <property type="match status" value="1"/>
</dbReference>
<dbReference type="GO" id="GO:0035251">
    <property type="term" value="F:UDP-glucosyltransferase activity"/>
    <property type="evidence" value="ECO:0007669"/>
    <property type="project" value="TreeGrafter"/>
</dbReference>
<gene>
    <name evidence="3" type="ORF">HHK36_013734</name>
</gene>
<dbReference type="Proteomes" id="UP000655225">
    <property type="component" value="Unassembled WGS sequence"/>
</dbReference>
<keyword evidence="4" id="KW-1185">Reference proteome</keyword>
<dbReference type="InterPro" id="IPR058980">
    <property type="entry name" value="Glyco_transf_N"/>
</dbReference>
<dbReference type="AlphaFoldDB" id="A0A834Z7M6"/>
<reference evidence="3 4" key="1">
    <citation type="submission" date="2020-04" db="EMBL/GenBank/DDBJ databases">
        <title>Plant Genome Project.</title>
        <authorList>
            <person name="Zhang R.-G."/>
        </authorList>
    </citation>
    <scope>NUCLEOTIDE SEQUENCE [LARGE SCALE GENOMIC DNA]</scope>
    <source>
        <strain evidence="3">YNK0</strain>
        <tissue evidence="3">Leaf</tissue>
    </source>
</reference>
<dbReference type="SUPFAM" id="SSF53756">
    <property type="entry name" value="UDP-Glycosyltransferase/glycogen phosphorylase"/>
    <property type="match status" value="1"/>
</dbReference>
<comment type="similarity">
    <text evidence="1">Belongs to the UDP-glycosyltransferase family.</text>
</comment>
<proteinExistence type="inferred from homology"/>
<dbReference type="PANTHER" id="PTHR48047:SF185">
    <property type="entry name" value="GLYCOSYLTRANSFERASE"/>
    <property type="match status" value="1"/>
</dbReference>
<dbReference type="Pfam" id="PF26168">
    <property type="entry name" value="Glyco_transf_N"/>
    <property type="match status" value="1"/>
</dbReference>
<dbReference type="EMBL" id="JABCRI010000009">
    <property type="protein sequence ID" value="KAF8400436.1"/>
    <property type="molecule type" value="Genomic_DNA"/>
</dbReference>